<dbReference type="STRING" id="1454004.AW11_02433"/>
<dbReference type="GO" id="GO:0016757">
    <property type="term" value="F:glycosyltransferase activity"/>
    <property type="evidence" value="ECO:0007669"/>
    <property type="project" value="UniProtKB-KW"/>
</dbReference>
<dbReference type="InterPro" id="IPR029044">
    <property type="entry name" value="Nucleotide-diphossugar_trans"/>
</dbReference>
<sequence length="284" mass="31223">MPKSALTPTSATPTDHLSARGQPSLRVSCIIPTHNRRERLSAALASVTAQTTPVDEIVVIDDGSTDGTFEMLQAWREEVGQIHFAVLRQNNRGPAAARNAGMRVASGDLIAFLDDDDVWHAGKMARQLAVFTDHPNLALLACSSDTLSLPGRPGLRFVDDRDLLIRNRFLTPCVVVRRDIVVQCGGFPEGMRHCEDYALWLRIAARHNCAFLNETLVSCGKGKPAFGHSGLSADLAALYAGEREALRRWRKECDAGLPAFTLAQLLAGIRHLRRRAVSTWHKSR</sequence>
<dbReference type="PATRIC" id="fig|1454004.3.peg.2514"/>
<evidence type="ECO:0000313" key="3">
    <source>
        <dbReference type="EMBL" id="EXI87569.1"/>
    </source>
</evidence>
<dbReference type="Pfam" id="PF00535">
    <property type="entry name" value="Glycos_transf_2"/>
    <property type="match status" value="1"/>
</dbReference>
<name>A0A011R8V4_ACCRE</name>
<dbReference type="PANTHER" id="PTHR43685:SF2">
    <property type="entry name" value="GLYCOSYLTRANSFERASE 2-LIKE DOMAIN-CONTAINING PROTEIN"/>
    <property type="match status" value="1"/>
</dbReference>
<evidence type="ECO:0000256" key="1">
    <source>
        <dbReference type="SAM" id="MobiDB-lite"/>
    </source>
</evidence>
<evidence type="ECO:0000313" key="4">
    <source>
        <dbReference type="Proteomes" id="UP000022141"/>
    </source>
</evidence>
<protein>
    <submittedName>
        <fullName evidence="3">GalNAc(5)-diNAcBac-PP-undecaprenol beta-1,3-glucosyltransferase</fullName>
        <ecNumber evidence="3">2.4.1.293</ecNumber>
    </submittedName>
</protein>
<dbReference type="Proteomes" id="UP000022141">
    <property type="component" value="Unassembled WGS sequence"/>
</dbReference>
<organism evidence="3 4">
    <name type="scientific">Accumulibacter regalis</name>
    <dbReference type="NCBI Taxonomy" id="522306"/>
    <lineage>
        <taxon>Bacteria</taxon>
        <taxon>Pseudomonadati</taxon>
        <taxon>Pseudomonadota</taxon>
        <taxon>Betaproteobacteria</taxon>
        <taxon>Candidatus Accumulibacter</taxon>
    </lineage>
</organism>
<dbReference type="InterPro" id="IPR001173">
    <property type="entry name" value="Glyco_trans_2-like"/>
</dbReference>
<proteinExistence type="predicted"/>
<dbReference type="EC" id="2.4.1.293" evidence="3"/>
<keyword evidence="3" id="KW-0808">Transferase</keyword>
<dbReference type="eggNOG" id="COG1215">
    <property type="taxonomic scope" value="Bacteria"/>
</dbReference>
<dbReference type="Gene3D" id="3.90.550.10">
    <property type="entry name" value="Spore Coat Polysaccharide Biosynthesis Protein SpsA, Chain A"/>
    <property type="match status" value="1"/>
</dbReference>
<dbReference type="AlphaFoldDB" id="A0A011R8V4"/>
<feature type="compositionally biased region" description="Polar residues" evidence="1">
    <location>
        <begin position="1"/>
        <end position="15"/>
    </location>
</feature>
<accession>A0A011R8V4</accession>
<comment type="caution">
    <text evidence="3">The sequence shown here is derived from an EMBL/GenBank/DDBJ whole genome shotgun (WGS) entry which is preliminary data.</text>
</comment>
<dbReference type="CDD" id="cd00761">
    <property type="entry name" value="Glyco_tranf_GTA_type"/>
    <property type="match status" value="1"/>
</dbReference>
<feature type="region of interest" description="Disordered" evidence="1">
    <location>
        <begin position="1"/>
        <end position="20"/>
    </location>
</feature>
<reference evidence="3" key="1">
    <citation type="submission" date="2014-02" db="EMBL/GenBank/DDBJ databases">
        <title>Expanding our view of genomic diversity in Candidatus Accumulibacter clades.</title>
        <authorList>
            <person name="Skennerton C.T."/>
            <person name="Barr J.J."/>
            <person name="Slater F.R."/>
            <person name="Bond P.L."/>
            <person name="Tyson G.W."/>
        </authorList>
    </citation>
    <scope>NUCLEOTIDE SEQUENCE [LARGE SCALE GENOMIC DNA]</scope>
</reference>
<dbReference type="PANTHER" id="PTHR43685">
    <property type="entry name" value="GLYCOSYLTRANSFERASE"/>
    <property type="match status" value="1"/>
</dbReference>
<gene>
    <name evidence="3" type="primary">pglI</name>
    <name evidence="3" type="ORF">AW11_02433</name>
</gene>
<dbReference type="EMBL" id="JEMY01000033">
    <property type="protein sequence ID" value="EXI87569.1"/>
    <property type="molecule type" value="Genomic_DNA"/>
</dbReference>
<dbReference type="SUPFAM" id="SSF53448">
    <property type="entry name" value="Nucleotide-diphospho-sugar transferases"/>
    <property type="match status" value="1"/>
</dbReference>
<keyword evidence="3" id="KW-0328">Glycosyltransferase</keyword>
<keyword evidence="4" id="KW-1185">Reference proteome</keyword>
<dbReference type="InterPro" id="IPR050834">
    <property type="entry name" value="Glycosyltransf_2"/>
</dbReference>
<feature type="domain" description="Glycosyltransferase 2-like" evidence="2">
    <location>
        <begin position="28"/>
        <end position="136"/>
    </location>
</feature>
<evidence type="ECO:0000259" key="2">
    <source>
        <dbReference type="Pfam" id="PF00535"/>
    </source>
</evidence>